<dbReference type="EMBL" id="NIQC01000032">
    <property type="protein sequence ID" value="OWZ82957.1"/>
    <property type="molecule type" value="Genomic_DNA"/>
</dbReference>
<evidence type="ECO:0000313" key="2">
    <source>
        <dbReference type="Proteomes" id="UP000214588"/>
    </source>
</evidence>
<comment type="caution">
    <text evidence="1">The sequence shown here is derived from an EMBL/GenBank/DDBJ whole genome shotgun (WGS) entry which is preliminary data.</text>
</comment>
<dbReference type="PANTHER" id="PTHR31157:SF1">
    <property type="entry name" value="SCP DOMAIN-CONTAINING PROTEIN"/>
    <property type="match status" value="1"/>
</dbReference>
<name>A0A226BXW3_9FIRM</name>
<dbReference type="Gene3D" id="3.40.33.10">
    <property type="entry name" value="CAP"/>
    <property type="match status" value="1"/>
</dbReference>
<proteinExistence type="predicted"/>
<dbReference type="PANTHER" id="PTHR31157">
    <property type="entry name" value="SCP DOMAIN-CONTAINING PROTEIN"/>
    <property type="match status" value="1"/>
</dbReference>
<evidence type="ECO:0000313" key="1">
    <source>
        <dbReference type="EMBL" id="OWZ82957.1"/>
    </source>
</evidence>
<reference evidence="1 2" key="1">
    <citation type="submission" date="2017-06" db="EMBL/GenBank/DDBJ databases">
        <title>Draft Genome Sequence of Natranaerobius trueperi halophilic, alkalithermophilic bacteria from soda lakes.</title>
        <authorList>
            <person name="Zhao B."/>
        </authorList>
    </citation>
    <scope>NUCLEOTIDE SEQUENCE [LARGE SCALE GENOMIC DNA]</scope>
    <source>
        <strain evidence="1 2">DSM 18760</strain>
    </source>
</reference>
<dbReference type="Proteomes" id="UP000214588">
    <property type="component" value="Unassembled WGS sequence"/>
</dbReference>
<keyword evidence="2" id="KW-1185">Reference proteome</keyword>
<dbReference type="CDD" id="cd05379">
    <property type="entry name" value="CAP_bacterial"/>
    <property type="match status" value="1"/>
</dbReference>
<protein>
    <recommendedName>
        <fullName evidence="3">SCP domain-containing protein</fullName>
    </recommendedName>
</protein>
<gene>
    <name evidence="1" type="ORF">CDO51_11285</name>
</gene>
<accession>A0A226BXW3</accession>
<dbReference type="OrthoDB" id="9783944at2"/>
<sequence length="85" mass="9596">MIDNNYFDHKSPKYGIPGEMVSEEGIDYTLVRENIAQSNSVQSAHAQLMNSSAHRSAILAKDYTHIRVIETERGGVMLTQLFIKQ</sequence>
<dbReference type="AlphaFoldDB" id="A0A226BXW3"/>
<evidence type="ECO:0008006" key="3">
    <source>
        <dbReference type="Google" id="ProtNLM"/>
    </source>
</evidence>
<dbReference type="InterPro" id="IPR035940">
    <property type="entry name" value="CAP_sf"/>
</dbReference>
<organism evidence="1 2">
    <name type="scientific">Natranaerobius trueperi</name>
    <dbReference type="NCBI Taxonomy" id="759412"/>
    <lineage>
        <taxon>Bacteria</taxon>
        <taxon>Bacillati</taxon>
        <taxon>Bacillota</taxon>
        <taxon>Clostridia</taxon>
        <taxon>Natranaerobiales</taxon>
        <taxon>Natranaerobiaceae</taxon>
        <taxon>Natranaerobius</taxon>
    </lineage>
</organism>